<dbReference type="InterPro" id="IPR003703">
    <property type="entry name" value="Acyl_CoA_thio"/>
</dbReference>
<dbReference type="SUPFAM" id="SSF54637">
    <property type="entry name" value="Thioesterase/thiol ester dehydrase-isomerase"/>
    <property type="match status" value="2"/>
</dbReference>
<feature type="domain" description="Acyl-CoA thioesterase-like C-terminal" evidence="4">
    <location>
        <begin position="192"/>
        <end position="307"/>
    </location>
</feature>
<reference evidence="5" key="1">
    <citation type="submission" date="2018-03" db="EMBL/GenBank/DDBJ databases">
        <authorList>
            <person name="Guldener U."/>
        </authorList>
    </citation>
    <scope>NUCLEOTIDE SEQUENCE</scope>
</reference>
<evidence type="ECO:0008006" key="7">
    <source>
        <dbReference type="Google" id="ProtNLM"/>
    </source>
</evidence>
<evidence type="ECO:0000256" key="1">
    <source>
        <dbReference type="ARBA" id="ARBA00006538"/>
    </source>
</evidence>
<dbReference type="EMBL" id="ONZQ02000012">
    <property type="protein sequence ID" value="SPO05146.1"/>
    <property type="molecule type" value="Genomic_DNA"/>
</dbReference>
<sequence length="319" mass="35026">MAAHTLAEQVAIDEAPGVDQFTSRANPGRMGNAANIAYGGCAIGVAIRAACETVPAKYLLYSAMGNYLGPALTDRKLLCSVRRLRDTRTFATRQVEVSQVLDSGERRVCMAILADFQVREKETMYEYSAPPTRKYAAAEASPDVSDVVAKLLPREKAKAFTVMYGMKDAFMETRVCTEGVAGQNLSGLVNVKTDQDHLPITSKTSASWTRIRHPISQTADKFAALGFVMDEALSFLPLTHTGKALYDVAACSSLDFALRFFTAEIDLSRWLFREWNTIAGGDGRTYTEARLWDREGKMVATMTQQSILRPKPGNVKASL</sequence>
<dbReference type="Proteomes" id="UP001187682">
    <property type="component" value="Unassembled WGS sequence"/>
</dbReference>
<dbReference type="GO" id="GO:0006637">
    <property type="term" value="P:acyl-CoA metabolic process"/>
    <property type="evidence" value="ECO:0007669"/>
    <property type="project" value="InterPro"/>
</dbReference>
<evidence type="ECO:0000256" key="2">
    <source>
        <dbReference type="ARBA" id="ARBA00022801"/>
    </source>
</evidence>
<feature type="domain" description="Acyl-CoA thioesterase-like N-terminal HotDog" evidence="3">
    <location>
        <begin position="27"/>
        <end position="117"/>
    </location>
</feature>
<dbReference type="InterPro" id="IPR029069">
    <property type="entry name" value="HotDog_dom_sf"/>
</dbReference>
<dbReference type="GO" id="GO:0047617">
    <property type="term" value="F:fatty acyl-CoA hydrolase activity"/>
    <property type="evidence" value="ECO:0007669"/>
    <property type="project" value="InterPro"/>
</dbReference>
<name>A0AAE8SXS8_9PEZI</name>
<dbReference type="CDD" id="cd03445">
    <property type="entry name" value="Thioesterase_II_repeat2"/>
    <property type="match status" value="1"/>
</dbReference>
<accession>A0AAE8SXS8</accession>
<evidence type="ECO:0000313" key="6">
    <source>
        <dbReference type="Proteomes" id="UP001187682"/>
    </source>
</evidence>
<evidence type="ECO:0000259" key="3">
    <source>
        <dbReference type="Pfam" id="PF13622"/>
    </source>
</evidence>
<keyword evidence="2" id="KW-0378">Hydrolase</keyword>
<dbReference type="Pfam" id="PF20789">
    <property type="entry name" value="4HBT_3C"/>
    <property type="match status" value="1"/>
</dbReference>
<protein>
    <recommendedName>
        <fullName evidence="7">Thioesterase domain-containing protein</fullName>
    </recommendedName>
</protein>
<comment type="similarity">
    <text evidence="1">Belongs to the C/M/P thioester hydrolase family.</text>
</comment>
<dbReference type="Gene3D" id="2.40.160.210">
    <property type="entry name" value="Acyl-CoA thioesterase, double hotdog domain"/>
    <property type="match status" value="1"/>
</dbReference>
<evidence type="ECO:0000259" key="4">
    <source>
        <dbReference type="Pfam" id="PF20789"/>
    </source>
</evidence>
<dbReference type="AlphaFoldDB" id="A0AAE8SXS8"/>
<dbReference type="GO" id="GO:0009062">
    <property type="term" value="P:fatty acid catabolic process"/>
    <property type="evidence" value="ECO:0007669"/>
    <property type="project" value="TreeGrafter"/>
</dbReference>
<dbReference type="CDD" id="cd03444">
    <property type="entry name" value="Thioesterase_II_repeat1"/>
    <property type="match status" value="1"/>
</dbReference>
<gene>
    <name evidence="5" type="ORF">DNG_07832</name>
</gene>
<dbReference type="GO" id="GO:0005782">
    <property type="term" value="C:peroxisomal matrix"/>
    <property type="evidence" value="ECO:0007669"/>
    <property type="project" value="UniProtKB-SubCell"/>
</dbReference>
<organism evidence="5 6">
    <name type="scientific">Cephalotrichum gorgonifer</name>
    <dbReference type="NCBI Taxonomy" id="2041049"/>
    <lineage>
        <taxon>Eukaryota</taxon>
        <taxon>Fungi</taxon>
        <taxon>Dikarya</taxon>
        <taxon>Ascomycota</taxon>
        <taxon>Pezizomycotina</taxon>
        <taxon>Sordariomycetes</taxon>
        <taxon>Hypocreomycetidae</taxon>
        <taxon>Microascales</taxon>
        <taxon>Microascaceae</taxon>
        <taxon>Cephalotrichum</taxon>
    </lineage>
</organism>
<proteinExistence type="inferred from homology"/>
<dbReference type="InterPro" id="IPR049449">
    <property type="entry name" value="TesB_ACOT8-like_N"/>
</dbReference>
<comment type="caution">
    <text evidence="5">The sequence shown here is derived from an EMBL/GenBank/DDBJ whole genome shotgun (WGS) entry which is preliminary data.</text>
</comment>
<dbReference type="PANTHER" id="PTHR11066:SF35">
    <property type="entry name" value="ACYL-COA THIOESTERASE II"/>
    <property type="match status" value="1"/>
</dbReference>
<dbReference type="InterPro" id="IPR049450">
    <property type="entry name" value="ACOT8-like_C"/>
</dbReference>
<keyword evidence="6" id="KW-1185">Reference proteome</keyword>
<evidence type="ECO:0000313" key="5">
    <source>
        <dbReference type="EMBL" id="SPO05146.1"/>
    </source>
</evidence>
<dbReference type="Pfam" id="PF13622">
    <property type="entry name" value="4HBT_3"/>
    <property type="match status" value="1"/>
</dbReference>
<dbReference type="InterPro" id="IPR042171">
    <property type="entry name" value="Acyl-CoA_hotdog"/>
</dbReference>
<dbReference type="PANTHER" id="PTHR11066">
    <property type="entry name" value="ACYL-COA THIOESTERASE"/>
    <property type="match status" value="1"/>
</dbReference>